<keyword evidence="5" id="KW-1185">Reference proteome</keyword>
<dbReference type="EMBL" id="LR746267">
    <property type="protein sequence ID" value="CAA7395458.1"/>
    <property type="molecule type" value="Genomic_DNA"/>
</dbReference>
<gene>
    <name evidence="3" type="ORF">SI7747_04005593</name>
    <name evidence="4" type="ORF">SI8410_04006119</name>
</gene>
<proteinExistence type="predicted"/>
<dbReference type="Proteomes" id="UP000663760">
    <property type="component" value="Chromosome 4"/>
</dbReference>
<feature type="transmembrane region" description="Helical" evidence="1">
    <location>
        <begin position="12"/>
        <end position="30"/>
    </location>
</feature>
<dbReference type="EMBL" id="LR743591">
    <property type="protein sequence ID" value="CAA2619426.1"/>
    <property type="molecule type" value="Genomic_DNA"/>
</dbReference>
<keyword evidence="1" id="KW-0472">Membrane</keyword>
<evidence type="ECO:0000313" key="3">
    <source>
        <dbReference type="EMBL" id="CAA2619426.1"/>
    </source>
</evidence>
<feature type="domain" description="GAG-pre-integrase" evidence="2">
    <location>
        <begin position="64"/>
        <end position="104"/>
    </location>
</feature>
<dbReference type="InterPro" id="IPR025724">
    <property type="entry name" value="GAG-pre-integrase_dom"/>
</dbReference>
<dbReference type="OrthoDB" id="1436132at2759"/>
<dbReference type="Pfam" id="PF13976">
    <property type="entry name" value="gag_pre-integrs"/>
    <property type="match status" value="1"/>
</dbReference>
<organism evidence="3">
    <name type="scientific">Spirodela intermedia</name>
    <name type="common">Intermediate duckweed</name>
    <dbReference type="NCBI Taxonomy" id="51605"/>
    <lineage>
        <taxon>Eukaryota</taxon>
        <taxon>Viridiplantae</taxon>
        <taxon>Streptophyta</taxon>
        <taxon>Embryophyta</taxon>
        <taxon>Tracheophyta</taxon>
        <taxon>Spermatophyta</taxon>
        <taxon>Magnoliopsida</taxon>
        <taxon>Liliopsida</taxon>
        <taxon>Araceae</taxon>
        <taxon>Lemnoideae</taxon>
        <taxon>Spirodela</taxon>
    </lineage>
</organism>
<name>A0A7I8INV9_SPIIN</name>
<keyword evidence="1" id="KW-0812">Transmembrane</keyword>
<evidence type="ECO:0000256" key="1">
    <source>
        <dbReference type="SAM" id="Phobius"/>
    </source>
</evidence>
<reference evidence="3" key="1">
    <citation type="submission" date="2019-12" db="EMBL/GenBank/DDBJ databases">
        <authorList>
            <person name="Scholz U."/>
            <person name="Mascher M."/>
            <person name="Fiebig A."/>
        </authorList>
    </citation>
    <scope>NUCLEOTIDE SEQUENCE</scope>
</reference>
<protein>
    <recommendedName>
        <fullName evidence="2">GAG-pre-integrase domain-containing protein</fullName>
    </recommendedName>
</protein>
<evidence type="ECO:0000259" key="2">
    <source>
        <dbReference type="Pfam" id="PF13976"/>
    </source>
</evidence>
<keyword evidence="1" id="KW-1133">Transmembrane helix</keyword>
<dbReference type="AlphaFoldDB" id="A0A7I8INV9"/>
<sequence length="104" mass="11776">MEPNVVDLVTHLIIYIRLFGTLLHLCILIISQEYLKTWKTIEERYEHRGIYYLGKASPIACVAASPLQIHSRLGHVSLSKLKLLAPNLASLKTLECESCHLGKH</sequence>
<evidence type="ECO:0000313" key="4">
    <source>
        <dbReference type="EMBL" id="CAA7395458.1"/>
    </source>
</evidence>
<evidence type="ECO:0000313" key="5">
    <source>
        <dbReference type="Proteomes" id="UP000663760"/>
    </source>
</evidence>
<accession>A0A7I8INV9</accession>